<dbReference type="RefSeq" id="WP_069850131.1">
    <property type="nucleotide sequence ID" value="NZ_CP014859.1"/>
</dbReference>
<dbReference type="InterPro" id="IPR041698">
    <property type="entry name" value="Methyltransf_25"/>
</dbReference>
<dbReference type="Gene3D" id="3.40.50.150">
    <property type="entry name" value="Vaccinia Virus protein VP39"/>
    <property type="match status" value="1"/>
</dbReference>
<dbReference type="KEGG" id="ahm:TL08_16330"/>
<dbReference type="AlphaFoldDB" id="A0AAC9MZK8"/>
<dbReference type="EMBL" id="CP014859">
    <property type="protein sequence ID" value="AOS64066.1"/>
    <property type="molecule type" value="Genomic_DNA"/>
</dbReference>
<evidence type="ECO:0000313" key="2">
    <source>
        <dbReference type="EMBL" id="AOS64066.1"/>
    </source>
</evidence>
<protein>
    <submittedName>
        <fullName evidence="2">Methyltransferase domain</fullName>
    </submittedName>
</protein>
<gene>
    <name evidence="2" type="ORF">TL08_16330</name>
</gene>
<evidence type="ECO:0000313" key="3">
    <source>
        <dbReference type="Proteomes" id="UP000095210"/>
    </source>
</evidence>
<sequence>MNAIVENTDAKRATADIFNSVVAASAIGAAWELGAFDELEKNGTIDSAEFAARNDLHPASTNGMFMALASVGVVVRRDGVVVPGPNFNEVNQHRSLFHWLSLGSGELFAKLPSVMRNENRTGDYYRRDAAAISYACREISERYFDPAFWRAMNGLGYDFRSVADLGSGSGERLIQLVSRYSGTKGLGVELAPAAIEMSRAEIARNGLAERITVVQGDARTIEPRPEFADVDLLTCFMMGHDFWPRQNCVATLRALREAFPNVRRFLLGDATRTVGLPDGELPIFTLGFEFGHDLMDVYLPTLDEWNGVFEEGGWRLVRRHLITSLSVSVVFELE</sequence>
<reference evidence="3" key="1">
    <citation type="submission" date="2016-03" db="EMBL/GenBank/DDBJ databases">
        <title>Complete genome sequence of the type strain Actinoalloteichus hymeniacidonis DSM 45092.</title>
        <authorList>
            <person name="Schaffert L."/>
            <person name="Albersmeier A."/>
            <person name="Winkler A."/>
            <person name="Kalinowski J."/>
            <person name="Zotchev S."/>
            <person name="Ruckert C."/>
        </authorList>
    </citation>
    <scope>NUCLEOTIDE SEQUENCE [LARGE SCALE GENOMIC DNA]</scope>
    <source>
        <strain evidence="3">HPA177(T) (DSM 45092(T))</strain>
    </source>
</reference>
<dbReference type="PANTHER" id="PTHR43712:SF2">
    <property type="entry name" value="O-METHYLTRANSFERASE CICE"/>
    <property type="match status" value="1"/>
</dbReference>
<dbReference type="Gene3D" id="1.10.10.10">
    <property type="entry name" value="Winged helix-like DNA-binding domain superfamily/Winged helix DNA-binding domain"/>
    <property type="match status" value="1"/>
</dbReference>
<feature type="domain" description="Methyltransferase" evidence="1">
    <location>
        <begin position="162"/>
        <end position="256"/>
    </location>
</feature>
<keyword evidence="2" id="KW-0808">Transferase</keyword>
<name>A0AAC9MZK8_9PSEU</name>
<proteinExistence type="predicted"/>
<dbReference type="SUPFAM" id="SSF53335">
    <property type="entry name" value="S-adenosyl-L-methionine-dependent methyltransferases"/>
    <property type="match status" value="1"/>
</dbReference>
<dbReference type="GO" id="GO:0032259">
    <property type="term" value="P:methylation"/>
    <property type="evidence" value="ECO:0007669"/>
    <property type="project" value="UniProtKB-KW"/>
</dbReference>
<dbReference type="Proteomes" id="UP000095210">
    <property type="component" value="Chromosome"/>
</dbReference>
<keyword evidence="3" id="KW-1185">Reference proteome</keyword>
<dbReference type="Pfam" id="PF13649">
    <property type="entry name" value="Methyltransf_25"/>
    <property type="match status" value="1"/>
</dbReference>
<dbReference type="GO" id="GO:0008168">
    <property type="term" value="F:methyltransferase activity"/>
    <property type="evidence" value="ECO:0007669"/>
    <property type="project" value="UniProtKB-KW"/>
</dbReference>
<dbReference type="InterPro" id="IPR036388">
    <property type="entry name" value="WH-like_DNA-bd_sf"/>
</dbReference>
<evidence type="ECO:0000259" key="1">
    <source>
        <dbReference type="Pfam" id="PF13649"/>
    </source>
</evidence>
<dbReference type="CDD" id="cd02440">
    <property type="entry name" value="AdoMet_MTases"/>
    <property type="match status" value="1"/>
</dbReference>
<keyword evidence="2" id="KW-0489">Methyltransferase</keyword>
<organism evidence="2 3">
    <name type="scientific">Actinoalloteichus hymeniacidonis</name>
    <dbReference type="NCBI Taxonomy" id="340345"/>
    <lineage>
        <taxon>Bacteria</taxon>
        <taxon>Bacillati</taxon>
        <taxon>Actinomycetota</taxon>
        <taxon>Actinomycetes</taxon>
        <taxon>Pseudonocardiales</taxon>
        <taxon>Pseudonocardiaceae</taxon>
        <taxon>Actinoalloteichus</taxon>
    </lineage>
</organism>
<accession>A0AAC9MZK8</accession>
<dbReference type="PANTHER" id="PTHR43712">
    <property type="entry name" value="PUTATIVE (AFU_ORTHOLOGUE AFUA_4G14580)-RELATED"/>
    <property type="match status" value="1"/>
</dbReference>
<dbReference type="InterPro" id="IPR029063">
    <property type="entry name" value="SAM-dependent_MTases_sf"/>
</dbReference>